<dbReference type="SUPFAM" id="SSF52172">
    <property type="entry name" value="CheY-like"/>
    <property type="match status" value="3"/>
</dbReference>
<evidence type="ECO:0000256" key="1">
    <source>
        <dbReference type="ARBA" id="ARBA00023125"/>
    </source>
</evidence>
<dbReference type="PANTHER" id="PTHR48111">
    <property type="entry name" value="REGULATOR OF RPOS"/>
    <property type="match status" value="1"/>
</dbReference>
<dbReference type="Pfam" id="PF01627">
    <property type="entry name" value="Hpt"/>
    <property type="match status" value="1"/>
</dbReference>
<dbReference type="SMART" id="SM00862">
    <property type="entry name" value="Trans_reg_C"/>
    <property type="match status" value="1"/>
</dbReference>
<proteinExistence type="predicted"/>
<keyword evidence="3" id="KW-0597">Phosphoprotein</keyword>
<dbReference type="SUPFAM" id="SSF47226">
    <property type="entry name" value="Histidine-containing phosphotransfer domain, HPT domain"/>
    <property type="match status" value="1"/>
</dbReference>
<sequence length="659" mass="74860">MNHRIKSLNWQKQGAMKILLIEDDERFSLILVNAITKQNYIIDVVKNSEEALHFLKSTTYDLLLLDIVLPGIDGITFCRQLRSRGVNLPLLLLTARDDSTDKVKGLDAGADDYLVKPFNIEELFARIRALLRRRNTPIFPQLIWGNLCLIVGTNTVTYRDILLPLTAKEYALLDLFIRYPRRIFRADDLIQSVWDFEEPPTESTIRSHIRGLRNKLKAAGGSPNLIETVYGIGYRLNEKEEIPEVREDLSEVTPPLETEKLDKIKDKDEQILAALARSWAQFRASIFEDIDLLERAIDGAGEAIAETQKSPTRSLIPQAITTAHNLVGLLGSLSLSEAAKICREIERLLRRITKPNLKESSQICKLIKTLRQVLEESESIGGNRARLTSPKIERLYPLVLIIDRDLELTEDLYQLGNNWGLQIEVASSLSYGRQQIQKLHPDLIILEIHNDNEETLTLLNELNSMNPRIPVIILTTRGELSDRLEASKSDAVAFLRKPFSLEKVLIIINQVLQKSSSLSGTILIVDDDPKFISLVKNRLISQNLQIRTLSNPQEFWETLESVSPDLLILDLEMPNINGINLCKVVRNDPNWYDLPILFISAYMNQANITKIVAAGADDFLSKSDLNLELQPRVFSHLQRVQRLRKITEIRRGALVSANL</sequence>
<dbReference type="GO" id="GO:0006355">
    <property type="term" value="P:regulation of DNA-templated transcription"/>
    <property type="evidence" value="ECO:0007669"/>
    <property type="project" value="InterPro"/>
</dbReference>
<dbReference type="InterPro" id="IPR036388">
    <property type="entry name" value="WH-like_DNA-bd_sf"/>
</dbReference>
<organism evidence="8 9">
    <name type="scientific">Limnofasciculus baicalensis BBK-W-15</name>
    <dbReference type="NCBI Taxonomy" id="2699891"/>
    <lineage>
        <taxon>Bacteria</taxon>
        <taxon>Bacillati</taxon>
        <taxon>Cyanobacteriota</taxon>
        <taxon>Cyanophyceae</taxon>
        <taxon>Coleofasciculales</taxon>
        <taxon>Coleofasciculaceae</taxon>
        <taxon>Limnofasciculus</taxon>
        <taxon>Limnofasciculus baicalensis</taxon>
    </lineage>
</organism>
<dbReference type="Gene3D" id="6.10.250.690">
    <property type="match status" value="1"/>
</dbReference>
<feature type="domain" description="Response regulatory" evidence="5">
    <location>
        <begin position="398"/>
        <end position="512"/>
    </location>
</feature>
<dbReference type="InterPro" id="IPR008207">
    <property type="entry name" value="Sig_transdc_His_kin_Hpt_dom"/>
</dbReference>
<feature type="DNA-binding region" description="OmpR/PhoB-type" evidence="4">
    <location>
        <begin position="139"/>
        <end position="238"/>
    </location>
</feature>
<evidence type="ECO:0000256" key="4">
    <source>
        <dbReference type="PROSITE-ProRule" id="PRU01091"/>
    </source>
</evidence>
<dbReference type="PROSITE" id="PS51755">
    <property type="entry name" value="OMPR_PHOB"/>
    <property type="match status" value="1"/>
</dbReference>
<dbReference type="EMBL" id="JAMZMM010000005">
    <property type="protein sequence ID" value="MCP2727052.1"/>
    <property type="molecule type" value="Genomic_DNA"/>
</dbReference>
<evidence type="ECO:0000313" key="8">
    <source>
        <dbReference type="EMBL" id="MCP2727052.1"/>
    </source>
</evidence>
<feature type="domain" description="HPt" evidence="6">
    <location>
        <begin position="285"/>
        <end position="384"/>
    </location>
</feature>
<dbReference type="Gene3D" id="3.40.50.2300">
    <property type="match status" value="3"/>
</dbReference>
<dbReference type="SUPFAM" id="SSF46894">
    <property type="entry name" value="C-terminal effector domain of the bipartite response regulators"/>
    <property type="match status" value="1"/>
</dbReference>
<comment type="caution">
    <text evidence="8">The sequence shown here is derived from an EMBL/GenBank/DDBJ whole genome shotgun (WGS) entry which is preliminary data.</text>
</comment>
<feature type="domain" description="Response regulatory" evidence="5">
    <location>
        <begin position="17"/>
        <end position="131"/>
    </location>
</feature>
<keyword evidence="9" id="KW-1185">Reference proteome</keyword>
<dbReference type="Proteomes" id="UP001204953">
    <property type="component" value="Unassembled WGS sequence"/>
</dbReference>
<dbReference type="CDD" id="cd19935">
    <property type="entry name" value="REC_OmpR_CusR-like"/>
    <property type="match status" value="1"/>
</dbReference>
<dbReference type="CDD" id="cd00383">
    <property type="entry name" value="trans_reg_C"/>
    <property type="match status" value="1"/>
</dbReference>
<evidence type="ECO:0000313" key="9">
    <source>
        <dbReference type="Proteomes" id="UP001204953"/>
    </source>
</evidence>
<protein>
    <submittedName>
        <fullName evidence="8">Response regulator</fullName>
    </submittedName>
</protein>
<feature type="modified residue" description="4-aspartylphosphate" evidence="3">
    <location>
        <position position="66"/>
    </location>
</feature>
<dbReference type="PANTHER" id="PTHR48111:SF15">
    <property type="entry name" value="OMPR SUBFAMILY"/>
    <property type="match status" value="1"/>
</dbReference>
<dbReference type="InterPro" id="IPR016032">
    <property type="entry name" value="Sig_transdc_resp-reg_C-effctor"/>
</dbReference>
<dbReference type="Pfam" id="PF00486">
    <property type="entry name" value="Trans_reg_C"/>
    <property type="match status" value="1"/>
</dbReference>
<dbReference type="InterPro" id="IPR039420">
    <property type="entry name" value="WalR-like"/>
</dbReference>
<dbReference type="GO" id="GO:0005829">
    <property type="term" value="C:cytosol"/>
    <property type="evidence" value="ECO:0007669"/>
    <property type="project" value="TreeGrafter"/>
</dbReference>
<dbReference type="Gene3D" id="1.10.10.10">
    <property type="entry name" value="Winged helix-like DNA-binding domain superfamily/Winged helix DNA-binding domain"/>
    <property type="match status" value="1"/>
</dbReference>
<gene>
    <name evidence="8" type="ORF">NJ959_00995</name>
</gene>
<dbReference type="PROSITE" id="PS50110">
    <property type="entry name" value="RESPONSE_REGULATORY"/>
    <property type="match status" value="3"/>
</dbReference>
<dbReference type="InterPro" id="IPR001867">
    <property type="entry name" value="OmpR/PhoB-type_DNA-bd"/>
</dbReference>
<dbReference type="Gene3D" id="1.20.120.160">
    <property type="entry name" value="HPT domain"/>
    <property type="match status" value="1"/>
</dbReference>
<dbReference type="Pfam" id="PF00072">
    <property type="entry name" value="Response_reg"/>
    <property type="match status" value="3"/>
</dbReference>
<reference evidence="8" key="1">
    <citation type="submission" date="2022-06" db="EMBL/GenBank/DDBJ databases">
        <title>New cyanobacteria of genus Symplocastrum in benthos of Lake Baikal.</title>
        <authorList>
            <person name="Sorokovikova E."/>
            <person name="Tikhonova I."/>
            <person name="Krasnopeev A."/>
            <person name="Evseev P."/>
            <person name="Gladkikh A."/>
            <person name="Belykh O."/>
        </authorList>
    </citation>
    <scope>NUCLEOTIDE SEQUENCE</scope>
    <source>
        <strain evidence="8">BBK-W-15</strain>
    </source>
</reference>
<keyword evidence="1 4" id="KW-0238">DNA-binding</keyword>
<accession>A0AAE3KQ87</accession>
<feature type="modified residue" description="4-aspartylphosphate" evidence="3">
    <location>
        <position position="570"/>
    </location>
</feature>
<evidence type="ECO:0000259" key="7">
    <source>
        <dbReference type="PROSITE" id="PS51755"/>
    </source>
</evidence>
<dbReference type="GO" id="GO:0000976">
    <property type="term" value="F:transcription cis-regulatory region binding"/>
    <property type="evidence" value="ECO:0007669"/>
    <property type="project" value="TreeGrafter"/>
</dbReference>
<dbReference type="InterPro" id="IPR036641">
    <property type="entry name" value="HPT_dom_sf"/>
</dbReference>
<dbReference type="RefSeq" id="WP_254009869.1">
    <property type="nucleotide sequence ID" value="NZ_JAMZMM010000005.1"/>
</dbReference>
<dbReference type="GO" id="GO:0000156">
    <property type="term" value="F:phosphorelay response regulator activity"/>
    <property type="evidence" value="ECO:0007669"/>
    <property type="project" value="TreeGrafter"/>
</dbReference>
<evidence type="ECO:0000256" key="2">
    <source>
        <dbReference type="PROSITE-ProRule" id="PRU00110"/>
    </source>
</evidence>
<dbReference type="CDD" id="cd00156">
    <property type="entry name" value="REC"/>
    <property type="match status" value="2"/>
</dbReference>
<dbReference type="AlphaFoldDB" id="A0AAE3KQ87"/>
<evidence type="ECO:0000259" key="6">
    <source>
        <dbReference type="PROSITE" id="PS50894"/>
    </source>
</evidence>
<feature type="domain" description="Response regulatory" evidence="5">
    <location>
        <begin position="521"/>
        <end position="637"/>
    </location>
</feature>
<feature type="modified residue" description="Phosphohistidine" evidence="2">
    <location>
        <position position="324"/>
    </location>
</feature>
<evidence type="ECO:0000256" key="3">
    <source>
        <dbReference type="PROSITE-ProRule" id="PRU00169"/>
    </source>
</evidence>
<dbReference type="GO" id="GO:0032993">
    <property type="term" value="C:protein-DNA complex"/>
    <property type="evidence" value="ECO:0007669"/>
    <property type="project" value="TreeGrafter"/>
</dbReference>
<name>A0AAE3KQ87_9CYAN</name>
<dbReference type="InterPro" id="IPR011006">
    <property type="entry name" value="CheY-like_superfamily"/>
</dbReference>
<dbReference type="PROSITE" id="PS50894">
    <property type="entry name" value="HPT"/>
    <property type="match status" value="1"/>
</dbReference>
<dbReference type="InterPro" id="IPR001789">
    <property type="entry name" value="Sig_transdc_resp-reg_receiver"/>
</dbReference>
<evidence type="ECO:0000259" key="5">
    <source>
        <dbReference type="PROSITE" id="PS50110"/>
    </source>
</evidence>
<feature type="domain" description="OmpR/PhoB-type" evidence="7">
    <location>
        <begin position="139"/>
        <end position="238"/>
    </location>
</feature>
<dbReference type="SMART" id="SM00448">
    <property type="entry name" value="REC"/>
    <property type="match status" value="3"/>
</dbReference>
<comment type="caution">
    <text evidence="3">Lacks conserved residue(s) required for the propagation of feature annotation.</text>
</comment>